<keyword evidence="3" id="KW-1185">Reference proteome</keyword>
<name>A0A8B6DHF8_MYTGA</name>
<gene>
    <name evidence="2" type="ORF">MGAL_10B049132</name>
</gene>
<reference evidence="2" key="1">
    <citation type="submission" date="2018-11" db="EMBL/GenBank/DDBJ databases">
        <authorList>
            <person name="Alioto T."/>
            <person name="Alioto T."/>
        </authorList>
    </citation>
    <scope>NUCLEOTIDE SEQUENCE</scope>
</reference>
<feature type="compositionally biased region" description="Basic and acidic residues" evidence="1">
    <location>
        <begin position="67"/>
        <end position="94"/>
    </location>
</feature>
<evidence type="ECO:0000313" key="3">
    <source>
        <dbReference type="Proteomes" id="UP000596742"/>
    </source>
</evidence>
<dbReference type="AlphaFoldDB" id="A0A8B6DHF8"/>
<dbReference type="Proteomes" id="UP000596742">
    <property type="component" value="Unassembled WGS sequence"/>
</dbReference>
<feature type="region of interest" description="Disordered" evidence="1">
    <location>
        <begin position="1"/>
        <end position="94"/>
    </location>
</feature>
<organism evidence="2 3">
    <name type="scientific">Mytilus galloprovincialis</name>
    <name type="common">Mediterranean mussel</name>
    <dbReference type="NCBI Taxonomy" id="29158"/>
    <lineage>
        <taxon>Eukaryota</taxon>
        <taxon>Metazoa</taxon>
        <taxon>Spiralia</taxon>
        <taxon>Lophotrochozoa</taxon>
        <taxon>Mollusca</taxon>
        <taxon>Bivalvia</taxon>
        <taxon>Autobranchia</taxon>
        <taxon>Pteriomorphia</taxon>
        <taxon>Mytilida</taxon>
        <taxon>Mytiloidea</taxon>
        <taxon>Mytilidae</taxon>
        <taxon>Mytilinae</taxon>
        <taxon>Mytilus</taxon>
    </lineage>
</organism>
<comment type="caution">
    <text evidence="2">The sequence shown here is derived from an EMBL/GenBank/DDBJ whole genome shotgun (WGS) entry which is preliminary data.</text>
</comment>
<protein>
    <submittedName>
        <fullName evidence="2">Uncharacterized protein</fullName>
    </submittedName>
</protein>
<accession>A0A8B6DHF8</accession>
<dbReference type="EMBL" id="UYJE01003416">
    <property type="protein sequence ID" value="VDI19104.1"/>
    <property type="molecule type" value="Genomic_DNA"/>
</dbReference>
<proteinExistence type="predicted"/>
<evidence type="ECO:0000313" key="2">
    <source>
        <dbReference type="EMBL" id="VDI19104.1"/>
    </source>
</evidence>
<sequence length="94" mass="10584">MDPVMMIMIEGGHIDHTAEAQEGQEDPEQDPEHQTEEDQDQDLMTEAGGQGAEVTKGGHTVGQRAGHMTDREVETDHVHTVDHHHQGRMEHHEY</sequence>
<evidence type="ECO:0000256" key="1">
    <source>
        <dbReference type="SAM" id="MobiDB-lite"/>
    </source>
</evidence>